<feature type="domain" description="Major facilitator superfamily (MFS) profile" evidence="8">
    <location>
        <begin position="9"/>
        <end position="459"/>
    </location>
</feature>
<keyword evidence="4 7" id="KW-0812">Transmembrane</keyword>
<feature type="transmembrane region" description="Helical" evidence="7">
    <location>
        <begin position="74"/>
        <end position="94"/>
    </location>
</feature>
<dbReference type="InterPro" id="IPR036259">
    <property type="entry name" value="MFS_trans_sf"/>
</dbReference>
<accession>A0ABR7CP24</accession>
<comment type="caution">
    <text evidence="9">The sequence shown here is derived from an EMBL/GenBank/DDBJ whole genome shotgun (WGS) entry which is preliminary data.</text>
</comment>
<dbReference type="SUPFAM" id="SSF103473">
    <property type="entry name" value="MFS general substrate transporter"/>
    <property type="match status" value="1"/>
</dbReference>
<dbReference type="InterPro" id="IPR020846">
    <property type="entry name" value="MFS_dom"/>
</dbReference>
<feature type="transmembrane region" description="Helical" evidence="7">
    <location>
        <begin position="266"/>
        <end position="285"/>
    </location>
</feature>
<keyword evidence="2" id="KW-0813">Transport</keyword>
<dbReference type="RefSeq" id="WP_055204463.1">
    <property type="nucleotide sequence ID" value="NZ_JACOOK010000006.1"/>
</dbReference>
<dbReference type="Pfam" id="PF07690">
    <property type="entry name" value="MFS_1"/>
    <property type="match status" value="1"/>
</dbReference>
<keyword evidence="5 7" id="KW-1133">Transmembrane helix</keyword>
<feature type="transmembrane region" description="Helical" evidence="7">
    <location>
        <begin position="100"/>
        <end position="121"/>
    </location>
</feature>
<protein>
    <submittedName>
        <fullName evidence="9">DHA2 family efflux MFS transporter permease subunit</fullName>
    </submittedName>
</protein>
<feature type="transmembrane region" description="Helical" evidence="7">
    <location>
        <begin position="133"/>
        <end position="151"/>
    </location>
</feature>
<evidence type="ECO:0000313" key="9">
    <source>
        <dbReference type="EMBL" id="MBC5617424.1"/>
    </source>
</evidence>
<sequence length="485" mass="52677">MRIDKSVRVALVVAIAFFMQFLDTTAVNTAIPAMARAFGTDVIHLSTGITSYLIALAIFIPVSGWIADRFGTRNVFCAAIVFFILSSTLCGTSQSLLQFVIYRVMQGMAGAMMSPVGRLAVLKTSSKENLPVAMNYITIPALVAPIVGPLVGGYLTTFLTWRWIFYLNVPISIACVLLAWRYIPSEKRGEGSRKPFDAPGFVLSGLALAGFMYGVELFSKEGLSYYVPLGLIGGSLIILFANVFYSKRIDNPLIDYSVMKYKSYRITIYAGSVSRMVIGVFPYLVPLMFQVGFGLSPFEAGLLFLSTMVGNLSMKSATVWVIRSFRFRNVLIVNGCLVALFTFLTALLLPTTPVWIIVLTLFLSGLVRSMQFSSLTTLAFADIPEHDMTSANTLYSTIQQMSIGMGIAIGAVALRFSNVLNGGVPGQYTIPDFRLAFFFVTAIGFLHLFGYLGLSPDAGNAVRIKKDHSADDASGAAGRGTAPGR</sequence>
<evidence type="ECO:0000256" key="7">
    <source>
        <dbReference type="SAM" id="Phobius"/>
    </source>
</evidence>
<keyword evidence="6 7" id="KW-0472">Membrane</keyword>
<proteinExistence type="predicted"/>
<dbReference type="NCBIfam" id="TIGR00711">
    <property type="entry name" value="efflux_EmrB"/>
    <property type="match status" value="1"/>
</dbReference>
<evidence type="ECO:0000259" key="8">
    <source>
        <dbReference type="PROSITE" id="PS50850"/>
    </source>
</evidence>
<dbReference type="Gene3D" id="1.20.1720.10">
    <property type="entry name" value="Multidrug resistance protein D"/>
    <property type="match status" value="1"/>
</dbReference>
<name>A0ABR7CP24_9BACT</name>
<dbReference type="PRINTS" id="PR01036">
    <property type="entry name" value="TCRTETB"/>
</dbReference>
<organism evidence="9 10">
    <name type="scientific">Alistipes hominis</name>
    <dbReference type="NCBI Taxonomy" id="2763015"/>
    <lineage>
        <taxon>Bacteria</taxon>
        <taxon>Pseudomonadati</taxon>
        <taxon>Bacteroidota</taxon>
        <taxon>Bacteroidia</taxon>
        <taxon>Bacteroidales</taxon>
        <taxon>Rikenellaceae</taxon>
        <taxon>Alistipes</taxon>
    </lineage>
</organism>
<dbReference type="PANTHER" id="PTHR42718:SF46">
    <property type="entry name" value="BLR6921 PROTEIN"/>
    <property type="match status" value="1"/>
</dbReference>
<evidence type="ECO:0000256" key="3">
    <source>
        <dbReference type="ARBA" id="ARBA00022475"/>
    </source>
</evidence>
<dbReference type="InterPro" id="IPR011701">
    <property type="entry name" value="MFS"/>
</dbReference>
<evidence type="ECO:0000256" key="4">
    <source>
        <dbReference type="ARBA" id="ARBA00022692"/>
    </source>
</evidence>
<evidence type="ECO:0000256" key="5">
    <source>
        <dbReference type="ARBA" id="ARBA00022989"/>
    </source>
</evidence>
<feature type="transmembrane region" description="Helical" evidence="7">
    <location>
        <begin position="195"/>
        <end position="213"/>
    </location>
</feature>
<evidence type="ECO:0000256" key="6">
    <source>
        <dbReference type="ARBA" id="ARBA00023136"/>
    </source>
</evidence>
<dbReference type="PANTHER" id="PTHR42718">
    <property type="entry name" value="MAJOR FACILITATOR SUPERFAMILY MULTIDRUG TRANSPORTER MFSC"/>
    <property type="match status" value="1"/>
</dbReference>
<feature type="transmembrane region" description="Helical" evidence="7">
    <location>
        <begin position="393"/>
        <end position="413"/>
    </location>
</feature>
<evidence type="ECO:0000313" key="10">
    <source>
        <dbReference type="Proteomes" id="UP000636891"/>
    </source>
</evidence>
<dbReference type="Gene3D" id="1.20.1250.20">
    <property type="entry name" value="MFS general substrate transporter like domains"/>
    <property type="match status" value="1"/>
</dbReference>
<dbReference type="InterPro" id="IPR004638">
    <property type="entry name" value="EmrB-like"/>
</dbReference>
<dbReference type="Proteomes" id="UP000636891">
    <property type="component" value="Unassembled WGS sequence"/>
</dbReference>
<evidence type="ECO:0000256" key="1">
    <source>
        <dbReference type="ARBA" id="ARBA00004651"/>
    </source>
</evidence>
<feature type="transmembrane region" description="Helical" evidence="7">
    <location>
        <begin position="433"/>
        <end position="454"/>
    </location>
</feature>
<dbReference type="PROSITE" id="PS50850">
    <property type="entry name" value="MFS"/>
    <property type="match status" value="1"/>
</dbReference>
<feature type="transmembrane region" description="Helical" evidence="7">
    <location>
        <begin position="225"/>
        <end position="245"/>
    </location>
</feature>
<feature type="transmembrane region" description="Helical" evidence="7">
    <location>
        <begin position="49"/>
        <end position="67"/>
    </location>
</feature>
<feature type="transmembrane region" description="Helical" evidence="7">
    <location>
        <begin position="330"/>
        <end position="349"/>
    </location>
</feature>
<feature type="transmembrane region" description="Helical" evidence="7">
    <location>
        <begin position="163"/>
        <end position="183"/>
    </location>
</feature>
<evidence type="ECO:0000256" key="2">
    <source>
        <dbReference type="ARBA" id="ARBA00022448"/>
    </source>
</evidence>
<keyword evidence="10" id="KW-1185">Reference proteome</keyword>
<keyword evidence="3" id="KW-1003">Cell membrane</keyword>
<dbReference type="EMBL" id="JACOOK010000006">
    <property type="protein sequence ID" value="MBC5617424.1"/>
    <property type="molecule type" value="Genomic_DNA"/>
</dbReference>
<comment type="subcellular location">
    <subcellularLocation>
        <location evidence="1">Cell membrane</location>
        <topology evidence="1">Multi-pass membrane protein</topology>
    </subcellularLocation>
</comment>
<gene>
    <name evidence="9" type="ORF">H8S08_10410</name>
</gene>
<dbReference type="CDD" id="cd17503">
    <property type="entry name" value="MFS_LmrB_MDR_like"/>
    <property type="match status" value="1"/>
</dbReference>
<reference evidence="9 10" key="1">
    <citation type="submission" date="2020-08" db="EMBL/GenBank/DDBJ databases">
        <title>Genome public.</title>
        <authorList>
            <person name="Liu C."/>
            <person name="Sun Q."/>
        </authorList>
    </citation>
    <scope>NUCLEOTIDE SEQUENCE [LARGE SCALE GENOMIC DNA]</scope>
    <source>
        <strain evidence="9 10">New-7</strain>
    </source>
</reference>